<proteinExistence type="predicted"/>
<dbReference type="Pfam" id="PF12697">
    <property type="entry name" value="Abhydrolase_6"/>
    <property type="match status" value="1"/>
</dbReference>
<evidence type="ECO:0000313" key="2">
    <source>
        <dbReference type="EMBL" id="MBB2975366.1"/>
    </source>
</evidence>
<accession>A0A7W4V205</accession>
<dbReference type="RefSeq" id="WP_165139917.1">
    <property type="nucleotide sequence ID" value="NZ_CP049255.1"/>
</dbReference>
<dbReference type="EMBL" id="JACHWQ010000002">
    <property type="protein sequence ID" value="MBB2975366.1"/>
    <property type="molecule type" value="Genomic_DNA"/>
</dbReference>
<reference evidence="2 3" key="1">
    <citation type="submission" date="2020-08" db="EMBL/GenBank/DDBJ databases">
        <title>Sequencing the genomes of 1000 actinobacteria strains.</title>
        <authorList>
            <person name="Klenk H.-P."/>
        </authorList>
    </citation>
    <scope>NUCLEOTIDE SEQUENCE [LARGE SCALE GENOMIC DNA]</scope>
    <source>
        <strain evidence="2 3">DSM 27099</strain>
    </source>
</reference>
<sequence length="226" mass="24550">MHVVLVHGAGGSPASWSLVTPLLEAEGLTFSVADNPSQSLRDDVERVIEIIEAAGDDILLVGHSYGGAVISNAGRHERVRGLVYIAAFAPDQGESVQDIVTRYPAAEVESFMTRGPNGEWLWGDSPAAREALAWDVPAEVWDRREEDHRESADAIFTDLTGEPAWRDLPAWYLLATRDKHIRVEAQRDMAARAGAYVIEVESSHAVPHAAPARVLDVIVRALAAST</sequence>
<evidence type="ECO:0000313" key="3">
    <source>
        <dbReference type="Proteomes" id="UP000529310"/>
    </source>
</evidence>
<dbReference type="PANTHER" id="PTHR37017:SF11">
    <property type="entry name" value="ESTERASE_LIPASE_THIOESTERASE DOMAIN-CONTAINING PROTEIN"/>
    <property type="match status" value="1"/>
</dbReference>
<feature type="domain" description="AB hydrolase-1" evidence="1">
    <location>
        <begin position="3"/>
        <end position="216"/>
    </location>
</feature>
<name>A0A7W4V205_9MICO</name>
<dbReference type="Gene3D" id="3.40.50.1820">
    <property type="entry name" value="alpha/beta hydrolase"/>
    <property type="match status" value="1"/>
</dbReference>
<protein>
    <submittedName>
        <fullName evidence="2">Pimeloyl-ACP methyl ester carboxylesterase</fullName>
    </submittedName>
</protein>
<dbReference type="PANTHER" id="PTHR37017">
    <property type="entry name" value="AB HYDROLASE-1 DOMAIN-CONTAINING PROTEIN-RELATED"/>
    <property type="match status" value="1"/>
</dbReference>
<organism evidence="2 3">
    <name type="scientific">Microbacterium endophyticum</name>
    <dbReference type="NCBI Taxonomy" id="1526412"/>
    <lineage>
        <taxon>Bacteria</taxon>
        <taxon>Bacillati</taxon>
        <taxon>Actinomycetota</taxon>
        <taxon>Actinomycetes</taxon>
        <taxon>Micrococcales</taxon>
        <taxon>Microbacteriaceae</taxon>
        <taxon>Microbacterium</taxon>
    </lineage>
</organism>
<dbReference type="InterPro" id="IPR029058">
    <property type="entry name" value="AB_hydrolase_fold"/>
</dbReference>
<dbReference type="InterPro" id="IPR000073">
    <property type="entry name" value="AB_hydrolase_1"/>
</dbReference>
<gene>
    <name evidence="2" type="ORF">FHX49_000932</name>
</gene>
<evidence type="ECO:0000259" key="1">
    <source>
        <dbReference type="Pfam" id="PF12697"/>
    </source>
</evidence>
<comment type="caution">
    <text evidence="2">The sequence shown here is derived from an EMBL/GenBank/DDBJ whole genome shotgun (WGS) entry which is preliminary data.</text>
</comment>
<dbReference type="GO" id="GO:0003824">
    <property type="term" value="F:catalytic activity"/>
    <property type="evidence" value="ECO:0007669"/>
    <property type="project" value="UniProtKB-ARBA"/>
</dbReference>
<dbReference type="AlphaFoldDB" id="A0A7W4V205"/>
<dbReference type="SUPFAM" id="SSF53474">
    <property type="entry name" value="alpha/beta-Hydrolases"/>
    <property type="match status" value="1"/>
</dbReference>
<dbReference type="InterPro" id="IPR052897">
    <property type="entry name" value="Sec-Metab_Biosynth_Hydrolase"/>
</dbReference>
<keyword evidence="3" id="KW-1185">Reference proteome</keyword>
<dbReference type="Proteomes" id="UP000529310">
    <property type="component" value="Unassembled WGS sequence"/>
</dbReference>